<dbReference type="PANTHER" id="PTHR34524:SF6">
    <property type="entry name" value="CALCYPHOSINE LIKE"/>
    <property type="match status" value="1"/>
</dbReference>
<dbReference type="EMBL" id="JWZX01002475">
    <property type="protein sequence ID" value="KOO29023.1"/>
    <property type="molecule type" value="Genomic_DNA"/>
</dbReference>
<feature type="domain" description="EF-hand" evidence="4">
    <location>
        <begin position="419"/>
        <end position="454"/>
    </location>
</feature>
<dbReference type="SUPFAM" id="SSF47473">
    <property type="entry name" value="EF-hand"/>
    <property type="match status" value="2"/>
</dbReference>
<keyword evidence="2" id="KW-0677">Repeat</keyword>
<feature type="domain" description="EF-hand" evidence="4">
    <location>
        <begin position="455"/>
        <end position="490"/>
    </location>
</feature>
<accession>A0A0M0JS47</accession>
<evidence type="ECO:0000256" key="1">
    <source>
        <dbReference type="ARBA" id="ARBA00022723"/>
    </source>
</evidence>
<reference evidence="6" key="1">
    <citation type="journal article" date="2015" name="PLoS Genet.">
        <title>Genome Sequence and Transcriptome Analyses of Chrysochromulina tobin: Metabolic Tools for Enhanced Algal Fitness in the Prominent Order Prymnesiales (Haptophyceae).</title>
        <authorList>
            <person name="Hovde B.T."/>
            <person name="Deodato C.R."/>
            <person name="Hunsperger H.M."/>
            <person name="Ryken S.A."/>
            <person name="Yost W."/>
            <person name="Jha R.K."/>
            <person name="Patterson J."/>
            <person name="Monnat R.J. Jr."/>
            <person name="Barlow S.B."/>
            <person name="Starkenburg S.R."/>
            <person name="Cattolico R.A."/>
        </authorList>
    </citation>
    <scope>NUCLEOTIDE SEQUENCE</scope>
    <source>
        <strain evidence="6">CCMP291</strain>
    </source>
</reference>
<dbReference type="SUPFAM" id="SSF47391">
    <property type="entry name" value="Dimerization-anchoring domain of cAMP-dependent PK regulatory subunit"/>
    <property type="match status" value="1"/>
</dbReference>
<feature type="domain" description="EF-hand" evidence="4">
    <location>
        <begin position="132"/>
        <end position="167"/>
    </location>
</feature>
<dbReference type="PROSITE" id="PS00018">
    <property type="entry name" value="EF_HAND_1"/>
    <property type="match status" value="4"/>
</dbReference>
<comment type="caution">
    <text evidence="5">The sequence shown here is derived from an EMBL/GenBank/DDBJ whole genome shotgun (WGS) entry which is preliminary data.</text>
</comment>
<evidence type="ECO:0000313" key="6">
    <source>
        <dbReference type="Proteomes" id="UP000037460"/>
    </source>
</evidence>
<dbReference type="GO" id="GO:0005509">
    <property type="term" value="F:calcium ion binding"/>
    <property type="evidence" value="ECO:0007669"/>
    <property type="project" value="InterPro"/>
</dbReference>
<dbReference type="SMART" id="SM00054">
    <property type="entry name" value="EFh"/>
    <property type="match status" value="5"/>
</dbReference>
<protein>
    <submittedName>
        <fullName evidence="5">Radial spoke protein 7</fullName>
    </submittedName>
</protein>
<proteinExistence type="predicted"/>
<dbReference type="InterPro" id="IPR051581">
    <property type="entry name" value="Ca-bind"/>
</dbReference>
<organism evidence="5 6">
    <name type="scientific">Chrysochromulina tobinii</name>
    <dbReference type="NCBI Taxonomy" id="1460289"/>
    <lineage>
        <taxon>Eukaryota</taxon>
        <taxon>Haptista</taxon>
        <taxon>Haptophyta</taxon>
        <taxon>Prymnesiophyceae</taxon>
        <taxon>Prymnesiales</taxon>
        <taxon>Chrysochromulinaceae</taxon>
        <taxon>Chrysochromulina</taxon>
    </lineage>
</organism>
<evidence type="ECO:0000259" key="4">
    <source>
        <dbReference type="PROSITE" id="PS50222"/>
    </source>
</evidence>
<evidence type="ECO:0000256" key="2">
    <source>
        <dbReference type="ARBA" id="ARBA00022737"/>
    </source>
</evidence>
<dbReference type="AlphaFoldDB" id="A0A0M0JS47"/>
<keyword evidence="3" id="KW-0106">Calcium</keyword>
<keyword evidence="6" id="KW-1185">Reference proteome</keyword>
<gene>
    <name evidence="5" type="ORF">Ctob_013788</name>
</gene>
<evidence type="ECO:0000256" key="3">
    <source>
        <dbReference type="ARBA" id="ARBA00022837"/>
    </source>
</evidence>
<dbReference type="PANTHER" id="PTHR34524">
    <property type="entry name" value="CALCYPHOSIN"/>
    <property type="match status" value="1"/>
</dbReference>
<dbReference type="Gene3D" id="1.10.238.10">
    <property type="entry name" value="EF-hand"/>
    <property type="match status" value="3"/>
</dbReference>
<dbReference type="InterPro" id="IPR018247">
    <property type="entry name" value="EF_Hand_1_Ca_BS"/>
</dbReference>
<dbReference type="CDD" id="cd00051">
    <property type="entry name" value="EFh"/>
    <property type="match status" value="2"/>
</dbReference>
<evidence type="ECO:0000313" key="5">
    <source>
        <dbReference type="EMBL" id="KOO29023.1"/>
    </source>
</evidence>
<feature type="domain" description="EF-hand" evidence="4">
    <location>
        <begin position="168"/>
        <end position="203"/>
    </location>
</feature>
<dbReference type="PROSITE" id="PS50222">
    <property type="entry name" value="EF_HAND_2"/>
    <property type="match status" value="4"/>
</dbReference>
<dbReference type="CDD" id="cd22971">
    <property type="entry name" value="DD_RIIAD1"/>
    <property type="match status" value="1"/>
</dbReference>
<sequence>MATGVNKHASEAQVTGAVKLPPEVTRVLQKQKRVQRINNEHFFRCHPELRAMIGGFMSAVLKQKPDDPTLFAERYFTQPDLARQLGYSGWTRPPTPEPEIEQFDNDYGLDDEGGDEFGDERMAGTTELDVVELEKMLIGLFKEADRDGSGALDFGEFKELMATAELGITPKELELLLSEVDEDADGNVTYAEFASLAVEVIQTMRLKQRFEETEAIESEYLREAAQSIIGVVPQQLEQMVLQTASAGGLLSRLQVKTLFRSPQLGLSKQQINQAAESVKYDGDGMVSAATLAPTAYGVVERVVMRALAMQNLGEVGAELTRMCEFYDKEESGYLPAPVLKQVLLQGFPFVTRLQANALVSDKDVPTNGAGLVAWREHLPKMTAILKGMGDPNAIRERAELAARADFQPVELMSGKDHEAMNELLTSLFTRADKDGSGELDTDEFVQCMLAADFGFSADDALDLMAMFDSDGDGKISYQEFLSLAYDCLVHLARERKIMNSMMMSIEGEGIY</sequence>
<name>A0A0M0JS47_9EUKA</name>
<dbReference type="InterPro" id="IPR002048">
    <property type="entry name" value="EF_hand_dom"/>
</dbReference>
<dbReference type="OrthoDB" id="10249338at2759"/>
<dbReference type="InterPro" id="IPR011992">
    <property type="entry name" value="EF-hand-dom_pair"/>
</dbReference>
<dbReference type="Proteomes" id="UP000037460">
    <property type="component" value="Unassembled WGS sequence"/>
</dbReference>
<keyword evidence="1" id="KW-0479">Metal-binding</keyword>
<dbReference type="Pfam" id="PF13499">
    <property type="entry name" value="EF-hand_7"/>
    <property type="match status" value="2"/>
</dbReference>
<dbReference type="InterPro" id="IPR059162">
    <property type="entry name" value="RIIAD1"/>
</dbReference>